<protein>
    <submittedName>
        <fullName evidence="1">Uncharacterized conserved protein</fullName>
    </submittedName>
</protein>
<dbReference type="AlphaFoldDB" id="Q5QWV5"/>
<evidence type="ECO:0000313" key="2">
    <source>
        <dbReference type="Proteomes" id="UP000001171"/>
    </source>
</evidence>
<dbReference type="Proteomes" id="UP000001171">
    <property type="component" value="Chromosome"/>
</dbReference>
<proteinExistence type="predicted"/>
<dbReference type="STRING" id="283942.IL0561"/>
<accession>Q5QWV5</accession>
<dbReference type="HOGENOM" id="CLU_078805_0_0_6"/>
<organism evidence="1 2">
    <name type="scientific">Idiomarina loihiensis (strain ATCC BAA-735 / DSM 15497 / L2-TR)</name>
    <dbReference type="NCBI Taxonomy" id="283942"/>
    <lineage>
        <taxon>Bacteria</taxon>
        <taxon>Pseudomonadati</taxon>
        <taxon>Pseudomonadota</taxon>
        <taxon>Gammaproteobacteria</taxon>
        <taxon>Alteromonadales</taxon>
        <taxon>Idiomarinaceae</taxon>
        <taxon>Idiomarina</taxon>
    </lineage>
</organism>
<gene>
    <name evidence="1" type="ordered locus">IL0561</name>
</gene>
<evidence type="ECO:0000313" key="1">
    <source>
        <dbReference type="EMBL" id="AAV81402.1"/>
    </source>
</evidence>
<sequence>MLLDYRNSSVQAIFQNYADYRFYRRFCNHAKVYWVPGSGGVSRKIGASENSFVAIQRDSKLSLVAKSIQECASLIQEVKAGDSLSFTLVGCSIRNELAKAQLPNFENVGRYAQDDIFIDGRSFIQPEGYGEGIPHTLVDAMCSGMKVFIKKQCFLRYGLHKLHCKFSCIGNGWGELGATANASKEVSLESVNESYISIISSMNKLKK</sequence>
<name>Q5QWV5_IDILO</name>
<dbReference type="KEGG" id="ilo:IL0561"/>
<keyword evidence="2" id="KW-1185">Reference proteome</keyword>
<reference evidence="1 2" key="1">
    <citation type="journal article" date="2004" name="Proc. Natl. Acad. Sci. U.S.A.">
        <title>Genome sequence of the deep-sea gamma-proteobacterium Idiomarina loihiensis reveals amino acid fermentation as a source of carbon and energy.</title>
        <authorList>
            <person name="Hou S."/>
            <person name="Saw J.H."/>
            <person name="Lee K.S."/>
            <person name="Freitas T.A."/>
            <person name="Belisle C."/>
            <person name="Kawarabayasi Y."/>
            <person name="Donachie S.P."/>
            <person name="Pikina A."/>
            <person name="Galperin M.Y."/>
            <person name="Koonin E.V."/>
            <person name="Makarova K.S."/>
            <person name="Omelchenko M.V."/>
            <person name="Sorokin A."/>
            <person name="Wolf Y.I."/>
            <person name="Li Q.X."/>
            <person name="Keum Y.S."/>
            <person name="Campbell S."/>
            <person name="Denery J."/>
            <person name="Aizawa S."/>
            <person name="Shibata S."/>
            <person name="Malahoff A."/>
            <person name="Alam M."/>
        </authorList>
    </citation>
    <scope>NUCLEOTIDE SEQUENCE [LARGE SCALE GENOMIC DNA]</scope>
    <source>
        <strain evidence="2">ATCC BAA-735 / DSM 15497 / L2-TR</strain>
    </source>
</reference>
<dbReference type="EMBL" id="AE017340">
    <property type="protein sequence ID" value="AAV81402.1"/>
    <property type="molecule type" value="Genomic_DNA"/>
</dbReference>